<name>A0A6S7HKU9_PARCT</name>
<comment type="similarity">
    <text evidence="8">Belongs to the G-protein coupled receptor 1 family.</text>
</comment>
<accession>A0A6S7HKU9</accession>
<evidence type="ECO:0000256" key="7">
    <source>
        <dbReference type="ARBA" id="ARBA00023224"/>
    </source>
</evidence>
<evidence type="ECO:0000256" key="6">
    <source>
        <dbReference type="ARBA" id="ARBA00023170"/>
    </source>
</evidence>
<dbReference type="SMART" id="SM01381">
    <property type="entry name" value="7TM_GPCR_Srsx"/>
    <property type="match status" value="1"/>
</dbReference>
<dbReference type="EMBL" id="CACRXK020002849">
    <property type="protein sequence ID" value="CAB3996340.1"/>
    <property type="molecule type" value="Genomic_DNA"/>
</dbReference>
<reference evidence="9" key="1">
    <citation type="submission" date="2020-04" db="EMBL/GenBank/DDBJ databases">
        <authorList>
            <person name="Alioto T."/>
            <person name="Alioto T."/>
            <person name="Gomez Garrido J."/>
        </authorList>
    </citation>
    <scope>NUCLEOTIDE SEQUENCE</scope>
    <source>
        <strain evidence="9">A484AB</strain>
    </source>
</reference>
<dbReference type="PROSITE" id="PS00237">
    <property type="entry name" value="G_PROTEIN_RECEP_F1_1"/>
    <property type="match status" value="1"/>
</dbReference>
<dbReference type="Proteomes" id="UP001152795">
    <property type="component" value="Unassembled WGS sequence"/>
</dbReference>
<dbReference type="CDD" id="cd00637">
    <property type="entry name" value="7tm_classA_rhodopsin-like"/>
    <property type="match status" value="1"/>
</dbReference>
<dbReference type="SUPFAM" id="SSF81321">
    <property type="entry name" value="Family A G protein-coupled receptor-like"/>
    <property type="match status" value="1"/>
</dbReference>
<dbReference type="Pfam" id="PF00001">
    <property type="entry name" value="7tm_1"/>
    <property type="match status" value="1"/>
</dbReference>
<comment type="subcellular location">
    <subcellularLocation>
        <location evidence="1">Membrane</location>
        <topology evidence="1">Multi-pass membrane protein</topology>
    </subcellularLocation>
</comment>
<dbReference type="PANTHER" id="PTHR45695">
    <property type="entry name" value="LEUCOKININ RECEPTOR-RELATED"/>
    <property type="match status" value="1"/>
</dbReference>
<evidence type="ECO:0000313" key="10">
    <source>
        <dbReference type="Proteomes" id="UP001152795"/>
    </source>
</evidence>
<proteinExistence type="inferred from homology"/>
<dbReference type="AlphaFoldDB" id="A0A6S7HKU9"/>
<keyword evidence="2 8" id="KW-0812">Transmembrane</keyword>
<keyword evidence="10" id="KW-1185">Reference proteome</keyword>
<dbReference type="OrthoDB" id="5987936at2759"/>
<dbReference type="InterPro" id="IPR000276">
    <property type="entry name" value="GPCR_Rhodpsn"/>
</dbReference>
<evidence type="ECO:0000256" key="3">
    <source>
        <dbReference type="ARBA" id="ARBA00022989"/>
    </source>
</evidence>
<dbReference type="PROSITE" id="PS50262">
    <property type="entry name" value="G_PROTEIN_RECEP_F1_2"/>
    <property type="match status" value="1"/>
</dbReference>
<organism evidence="9 10">
    <name type="scientific">Paramuricea clavata</name>
    <name type="common">Red gorgonian</name>
    <name type="synonym">Violescent sea-whip</name>
    <dbReference type="NCBI Taxonomy" id="317549"/>
    <lineage>
        <taxon>Eukaryota</taxon>
        <taxon>Metazoa</taxon>
        <taxon>Cnidaria</taxon>
        <taxon>Anthozoa</taxon>
        <taxon>Octocorallia</taxon>
        <taxon>Malacalcyonacea</taxon>
        <taxon>Plexauridae</taxon>
        <taxon>Paramuricea</taxon>
    </lineage>
</organism>
<keyword evidence="6 8" id="KW-0675">Receptor</keyword>
<evidence type="ECO:0000256" key="5">
    <source>
        <dbReference type="ARBA" id="ARBA00023136"/>
    </source>
</evidence>
<keyword evidence="4 8" id="KW-0297">G-protein coupled receptor</keyword>
<dbReference type="Gene3D" id="1.20.1070.10">
    <property type="entry name" value="Rhodopsin 7-helix transmembrane proteins"/>
    <property type="match status" value="1"/>
</dbReference>
<keyword evidence="3" id="KW-1133">Transmembrane helix</keyword>
<evidence type="ECO:0000313" key="9">
    <source>
        <dbReference type="EMBL" id="CAB3996340.1"/>
    </source>
</evidence>
<dbReference type="GO" id="GO:0005886">
    <property type="term" value="C:plasma membrane"/>
    <property type="evidence" value="ECO:0007669"/>
    <property type="project" value="TreeGrafter"/>
</dbReference>
<evidence type="ECO:0000256" key="2">
    <source>
        <dbReference type="ARBA" id="ARBA00022692"/>
    </source>
</evidence>
<dbReference type="GO" id="GO:0004930">
    <property type="term" value="F:G protein-coupled receptor activity"/>
    <property type="evidence" value="ECO:0007669"/>
    <property type="project" value="UniProtKB-KW"/>
</dbReference>
<evidence type="ECO:0000256" key="1">
    <source>
        <dbReference type="ARBA" id="ARBA00004141"/>
    </source>
</evidence>
<sequence length="420" mass="47938">MNVHELNSTGLIFSEKHPPASFQFQEPEAMKFARIILEICIGIFGICGNLLVCVSIVTSKRLHTVGNIFIFSLSVADLGVLLICLPLVILNADFHYSWPFGDIGCKILLPLTDVFYGVSIGSIVGISFHRYRMIVHCMSRQLTATKAKLMVALIWVLSYILFVLPLHFVVELKPMNGKKTCQAIWPRPIHRQLHVVFVTTLFYILPLAIILSTYLRIRRKLSADSFLNSQIRQDPTSTVKKRLEQNKKALRILTPVVVAFTLLMFPINAIRLAAAFGKNLHLNFAYLRLVYNITVLLLLANSSINCIIYAIVNKDFRNEFKRVLCCACLKRIYTPTKPRPRFYSLYSTTDPKTVQEMLSEDVDSAVFKDEENEGMQKTGRMARLLKKLSRFEVRNLMEDTDYADTVHYCTYGENVTIVVR</sequence>
<comment type="caution">
    <text evidence="9">The sequence shown here is derived from an EMBL/GenBank/DDBJ whole genome shotgun (WGS) entry which is preliminary data.</text>
</comment>
<evidence type="ECO:0000256" key="8">
    <source>
        <dbReference type="RuleBase" id="RU000688"/>
    </source>
</evidence>
<keyword evidence="7 8" id="KW-0807">Transducer</keyword>
<dbReference type="PANTHER" id="PTHR45695:SF9">
    <property type="entry name" value="LEUCOKININ RECEPTOR"/>
    <property type="match status" value="1"/>
</dbReference>
<protein>
    <submittedName>
        <fullName evidence="9">Galanin receptor type 1-like</fullName>
    </submittedName>
</protein>
<dbReference type="InterPro" id="IPR017452">
    <property type="entry name" value="GPCR_Rhodpsn_7TM"/>
</dbReference>
<dbReference type="PRINTS" id="PR00237">
    <property type="entry name" value="GPCRRHODOPSN"/>
</dbReference>
<evidence type="ECO:0000256" key="4">
    <source>
        <dbReference type="ARBA" id="ARBA00023040"/>
    </source>
</evidence>
<gene>
    <name evidence="9" type="ORF">PACLA_8A046869</name>
</gene>
<keyword evidence="5" id="KW-0472">Membrane</keyword>